<feature type="compositionally biased region" description="Low complexity" evidence="1">
    <location>
        <begin position="175"/>
        <end position="185"/>
    </location>
</feature>
<gene>
    <name evidence="2" type="ORF">EAE97_004660</name>
</gene>
<dbReference type="AlphaFoldDB" id="A0A9P5M764"/>
<dbReference type="GeneID" id="62148249"/>
<evidence type="ECO:0000256" key="1">
    <source>
        <dbReference type="SAM" id="MobiDB-lite"/>
    </source>
</evidence>
<reference evidence="2 3" key="1">
    <citation type="journal article" date="2020" name="Genome Biol. Evol.">
        <title>Comparative genomics of Sclerotiniaceae.</title>
        <authorList>
            <person name="Valero Jimenez C.A."/>
            <person name="Steentjes M."/>
            <person name="Scholten O.E."/>
            <person name="Van Kan J.A.L."/>
        </authorList>
    </citation>
    <scope>NUCLEOTIDE SEQUENCE [LARGE SCALE GENOMIC DNA]</scope>
    <source>
        <strain evidence="2 3">MUCL 94</strain>
    </source>
</reference>
<feature type="compositionally biased region" description="Basic and acidic residues" evidence="1">
    <location>
        <begin position="56"/>
        <end position="65"/>
    </location>
</feature>
<feature type="compositionally biased region" description="Basic and acidic residues" evidence="1">
    <location>
        <begin position="143"/>
        <end position="158"/>
    </location>
</feature>
<keyword evidence="3" id="KW-1185">Reference proteome</keyword>
<sequence>MFHKIKETFKSRASGKRQSEDGVPHLTRSEQLRPSHQGTRQSNMNCSNLPFLHFSRRQDNGDSRNRTSVQETSIPQTSQYAPSSPHHSPRHSQHSSSRSIQSNENGRPSTSTRAESVASRSSSHHTKSTNMSPKVVVPQGRSSRNELRPSSASRDEPRSSVPRSSITVEGPLIISSSNNHHTTSTMRHPDLSIAHLELLRESTGIDVTMSKADQDVKVVPCNSRNQIGLLNR</sequence>
<feature type="compositionally biased region" description="Polar residues" evidence="1">
    <location>
        <begin position="34"/>
        <end position="48"/>
    </location>
</feature>
<feature type="compositionally biased region" description="Polar residues" evidence="1">
    <location>
        <begin position="66"/>
        <end position="82"/>
    </location>
</feature>
<dbReference type="EMBL" id="RCSW01000008">
    <property type="protein sequence ID" value="KAF7945622.1"/>
    <property type="molecule type" value="Genomic_DNA"/>
</dbReference>
<organism evidence="2 3">
    <name type="scientific">Botrytis byssoidea</name>
    <dbReference type="NCBI Taxonomy" id="139641"/>
    <lineage>
        <taxon>Eukaryota</taxon>
        <taxon>Fungi</taxon>
        <taxon>Dikarya</taxon>
        <taxon>Ascomycota</taxon>
        <taxon>Pezizomycotina</taxon>
        <taxon>Leotiomycetes</taxon>
        <taxon>Helotiales</taxon>
        <taxon>Sclerotiniaceae</taxon>
        <taxon>Botrytis</taxon>
    </lineage>
</organism>
<feature type="compositionally biased region" description="Basic and acidic residues" evidence="1">
    <location>
        <begin position="17"/>
        <end position="33"/>
    </location>
</feature>
<feature type="region of interest" description="Disordered" evidence="1">
    <location>
        <begin position="1"/>
        <end position="185"/>
    </location>
</feature>
<evidence type="ECO:0000313" key="3">
    <source>
        <dbReference type="Proteomes" id="UP000710849"/>
    </source>
</evidence>
<dbReference type="RefSeq" id="XP_038733529.1">
    <property type="nucleotide sequence ID" value="XM_038875172.1"/>
</dbReference>
<comment type="caution">
    <text evidence="2">The sequence shown here is derived from an EMBL/GenBank/DDBJ whole genome shotgun (WGS) entry which is preliminary data.</text>
</comment>
<feature type="compositionally biased region" description="Polar residues" evidence="1">
    <location>
        <begin position="103"/>
        <end position="121"/>
    </location>
</feature>
<accession>A0A9P5M764</accession>
<name>A0A9P5M764_9HELO</name>
<dbReference type="Proteomes" id="UP000710849">
    <property type="component" value="Unassembled WGS sequence"/>
</dbReference>
<feature type="compositionally biased region" description="Basic and acidic residues" evidence="1">
    <location>
        <begin position="1"/>
        <end position="10"/>
    </location>
</feature>
<evidence type="ECO:0000313" key="2">
    <source>
        <dbReference type="EMBL" id="KAF7945622.1"/>
    </source>
</evidence>
<proteinExistence type="predicted"/>
<protein>
    <submittedName>
        <fullName evidence="2">Uncharacterized protein</fullName>
    </submittedName>
</protein>